<comment type="caution">
    <text evidence="3">The sequence shown here is derived from an EMBL/GenBank/DDBJ whole genome shotgun (WGS) entry which is preliminary data.</text>
</comment>
<dbReference type="EMBL" id="PDTV01000004">
    <property type="protein sequence ID" value="PIE83582.1"/>
    <property type="molecule type" value="Genomic_DNA"/>
</dbReference>
<accession>A0A2G6PGE4</accession>
<dbReference type="PANTHER" id="PTHR31088:SF6">
    <property type="entry name" value="PHAGE SHOCK PROTEIN A"/>
    <property type="match status" value="1"/>
</dbReference>
<name>A0A2G6PGE4_9GAMM</name>
<protein>
    <submittedName>
        <fullName evidence="3">Phage shock protein A</fullName>
    </submittedName>
</protein>
<proteinExistence type="inferred from homology"/>
<evidence type="ECO:0000256" key="2">
    <source>
        <dbReference type="SAM" id="Coils"/>
    </source>
</evidence>
<organism evidence="3 4">
    <name type="scientific">Candidatus Contendibacter odensensis</name>
    <dbReference type="NCBI Taxonomy" id="1400860"/>
    <lineage>
        <taxon>Bacteria</taxon>
        <taxon>Pseudomonadati</taxon>
        <taxon>Pseudomonadota</taxon>
        <taxon>Gammaproteobacteria</taxon>
        <taxon>Candidatus Competibacteraceae</taxon>
        <taxon>Candidatus Contendibacter</taxon>
    </lineage>
</organism>
<dbReference type="Proteomes" id="UP000229278">
    <property type="component" value="Unassembled WGS sequence"/>
</dbReference>
<dbReference type="AlphaFoldDB" id="A0A2G6PGE4"/>
<evidence type="ECO:0000313" key="4">
    <source>
        <dbReference type="Proteomes" id="UP000229278"/>
    </source>
</evidence>
<keyword evidence="2" id="KW-0175">Coiled coil</keyword>
<reference evidence="3 4" key="1">
    <citation type="submission" date="2017-10" db="EMBL/GenBank/DDBJ databases">
        <title>Novel microbial diversity and functional potential in the marine mammal oral microbiome.</title>
        <authorList>
            <person name="Dudek N.K."/>
            <person name="Sun C.L."/>
            <person name="Burstein D."/>
            <person name="Kantor R.S."/>
            <person name="Aliaga Goltsman D.S."/>
            <person name="Bik E.M."/>
            <person name="Thomas B.C."/>
            <person name="Banfield J.F."/>
            <person name="Relman D.A."/>
        </authorList>
    </citation>
    <scope>NUCLEOTIDE SEQUENCE [LARGE SCALE GENOMIC DNA]</scope>
    <source>
        <strain evidence="3">DOLJORAL78_50_517</strain>
    </source>
</reference>
<evidence type="ECO:0000256" key="1">
    <source>
        <dbReference type="ARBA" id="ARBA00043985"/>
    </source>
</evidence>
<feature type="coiled-coil region" evidence="2">
    <location>
        <begin position="116"/>
        <end position="143"/>
    </location>
</feature>
<gene>
    <name evidence="3" type="ORF">CSA09_01700</name>
</gene>
<dbReference type="PANTHER" id="PTHR31088">
    <property type="entry name" value="MEMBRANE-ASSOCIATED PROTEIN VIPP1, CHLOROPLASTIC"/>
    <property type="match status" value="1"/>
</dbReference>
<sequence>MASLFQRISDVITANLNELVDRVEDPERMIKQIIREMEENIGSAREGVIDAIASEKQLAKELDNQRQQAEEWHDRACRAMEGGNETLAREALLRKKEHDSIIANLNNAWVSAQRTSARLKSQLRALEARLEEAKLKKGSLVARQRAAQARERMHDVGDHFRESLELNNSFSRMADRVGEMEARMEAREEVYDNYSQVEKEFLKMEADSEVEAELAALKKTIQKPSSTM</sequence>
<dbReference type="InterPro" id="IPR007157">
    <property type="entry name" value="PspA_VIPP1"/>
</dbReference>
<comment type="similarity">
    <text evidence="1">Belongs to the PspA/Vipp/IM30 family.</text>
</comment>
<evidence type="ECO:0000313" key="3">
    <source>
        <dbReference type="EMBL" id="PIE83582.1"/>
    </source>
</evidence>
<dbReference type="Pfam" id="PF04012">
    <property type="entry name" value="PspA_IM30"/>
    <property type="match status" value="1"/>
</dbReference>